<accession>A0A074KXA6</accession>
<dbReference type="Pfam" id="PF13519">
    <property type="entry name" value="VWA_2"/>
    <property type="match status" value="1"/>
</dbReference>
<feature type="domain" description="VWFA" evidence="1">
    <location>
        <begin position="21"/>
        <end position="213"/>
    </location>
</feature>
<dbReference type="EMBL" id="JMIH01000026">
    <property type="protein sequence ID" value="KEO72253.1"/>
    <property type="molecule type" value="Genomic_DNA"/>
</dbReference>
<dbReference type="Gene3D" id="3.40.50.410">
    <property type="entry name" value="von Willebrand factor, type A domain"/>
    <property type="match status" value="1"/>
</dbReference>
<dbReference type="CDD" id="cd00198">
    <property type="entry name" value="vWFA"/>
    <property type="match status" value="1"/>
</dbReference>
<name>A0A074KXA6_9BACT</name>
<dbReference type="PROSITE" id="PS50234">
    <property type="entry name" value="VWFA"/>
    <property type="match status" value="1"/>
</dbReference>
<dbReference type="OrthoDB" id="1437859at2"/>
<dbReference type="AlphaFoldDB" id="A0A074KXA6"/>
<evidence type="ECO:0000259" key="1">
    <source>
        <dbReference type="PROSITE" id="PS50234"/>
    </source>
</evidence>
<proteinExistence type="predicted"/>
<comment type="caution">
    <text evidence="2">The sequence shown here is derived from an EMBL/GenBank/DDBJ whole genome shotgun (WGS) entry which is preliminary data.</text>
</comment>
<organism evidence="2 3">
    <name type="scientific">Anditalea andensis</name>
    <dbReference type="NCBI Taxonomy" id="1048983"/>
    <lineage>
        <taxon>Bacteria</taxon>
        <taxon>Pseudomonadati</taxon>
        <taxon>Bacteroidota</taxon>
        <taxon>Cytophagia</taxon>
        <taxon>Cytophagales</taxon>
        <taxon>Cytophagaceae</taxon>
        <taxon>Anditalea</taxon>
    </lineage>
</organism>
<protein>
    <recommendedName>
        <fullName evidence="1">VWFA domain-containing protein</fullName>
    </recommendedName>
</protein>
<sequence>MTQIEDIGEVTESRTFHQLGILVLDGSGSMQAIGDGNISLADSVNRAVREFLGYFKNSSISNNFSFAVITFDNNAKVHTPITELPKVDDFGDYNPMNGHGGGTFIGGALAEAEKLASQFLKSPEASSVPHDVRIIIMSDGLCQAPDVTKEVATNLKQNDKIMICSSLFTQPAKAGEKETSEAKTVLAYIASAANLYKTTYKETDLRQFFISSMSAKRKFGNEG</sequence>
<gene>
    <name evidence="2" type="ORF">EL17_18815</name>
</gene>
<dbReference type="SMART" id="SM00327">
    <property type="entry name" value="VWA"/>
    <property type="match status" value="1"/>
</dbReference>
<dbReference type="RefSeq" id="WP_035077977.1">
    <property type="nucleotide sequence ID" value="NZ_JMIH01000026.1"/>
</dbReference>
<keyword evidence="3" id="KW-1185">Reference proteome</keyword>
<evidence type="ECO:0000313" key="2">
    <source>
        <dbReference type="EMBL" id="KEO72253.1"/>
    </source>
</evidence>
<evidence type="ECO:0000313" key="3">
    <source>
        <dbReference type="Proteomes" id="UP000027821"/>
    </source>
</evidence>
<dbReference type="InterPro" id="IPR002035">
    <property type="entry name" value="VWF_A"/>
</dbReference>
<dbReference type="InterPro" id="IPR036465">
    <property type="entry name" value="vWFA_dom_sf"/>
</dbReference>
<dbReference type="STRING" id="1048983.EL17_18815"/>
<reference evidence="2 3" key="1">
    <citation type="submission" date="2014-04" db="EMBL/GenBank/DDBJ databases">
        <title>Characterization and application of a salt tolerant electro-active bacterium.</title>
        <authorList>
            <person name="Yang L."/>
            <person name="Wei S."/>
            <person name="Tay Q.X.M."/>
        </authorList>
    </citation>
    <scope>NUCLEOTIDE SEQUENCE [LARGE SCALE GENOMIC DNA]</scope>
    <source>
        <strain evidence="2 3">LY1</strain>
    </source>
</reference>
<dbReference type="SUPFAM" id="SSF53300">
    <property type="entry name" value="vWA-like"/>
    <property type="match status" value="1"/>
</dbReference>
<dbReference type="Proteomes" id="UP000027821">
    <property type="component" value="Unassembled WGS sequence"/>
</dbReference>